<keyword evidence="7" id="KW-1185">Reference proteome</keyword>
<keyword evidence="4 5" id="KW-0472">Membrane</keyword>
<dbReference type="PANTHER" id="PTHR10687">
    <property type="entry name" value="SECRETORY CARRIER-ASSOCIATED MEMBRANE PROTEIN SCAMP"/>
    <property type="match status" value="1"/>
</dbReference>
<sequence length="228" mass="26553">MIFEAQATVPISEEELFRQQEELRRREQELIRRQQDLDNRARQQQRAGNGQRPPHNWPPLPKIIPLEPCFYQDIDVEIPAQFQETVRLVYYVYLIYVLALSSNVMGALFYFLFAGGGFGLMFLSIIQLILFTPCAFLLWFRPVYKAFRGWTNTIEAFKDHWFIGLIMLVPTFAFTVAFAGMCLSLFKVHSFYRGNGTGFSINKARQEFSNGVMSDRNVQNVGYFEIKC</sequence>
<evidence type="ECO:0000256" key="1">
    <source>
        <dbReference type="ARBA" id="ARBA00004141"/>
    </source>
</evidence>
<feature type="coiled-coil region" evidence="6">
    <location>
        <begin position="13"/>
        <end position="40"/>
    </location>
</feature>
<feature type="transmembrane region" description="Helical" evidence="5">
    <location>
        <begin position="88"/>
        <end position="112"/>
    </location>
</feature>
<comment type="subcellular location">
    <subcellularLocation>
        <location evidence="1 5">Membrane</location>
        <topology evidence="1 5">Multi-pass membrane protein</topology>
    </subcellularLocation>
</comment>
<dbReference type="Pfam" id="PF04144">
    <property type="entry name" value="SCAMP"/>
    <property type="match status" value="1"/>
</dbReference>
<keyword evidence="5" id="KW-0813">Transport</keyword>
<dbReference type="GO" id="GO:0015031">
    <property type="term" value="P:protein transport"/>
    <property type="evidence" value="ECO:0007669"/>
    <property type="project" value="InterPro"/>
</dbReference>
<dbReference type="Proteomes" id="UP000887561">
    <property type="component" value="Unplaced"/>
</dbReference>
<keyword evidence="6" id="KW-0175">Coiled coil</keyword>
<dbReference type="InterPro" id="IPR007273">
    <property type="entry name" value="SCAMP"/>
</dbReference>
<evidence type="ECO:0000313" key="8">
    <source>
        <dbReference type="WBParaSite" id="scaffold5933_cov295.g10199"/>
    </source>
</evidence>
<keyword evidence="3 5" id="KW-1133">Transmembrane helix</keyword>
<dbReference type="GO" id="GO:0055038">
    <property type="term" value="C:recycling endosome membrane"/>
    <property type="evidence" value="ECO:0007669"/>
    <property type="project" value="TreeGrafter"/>
</dbReference>
<dbReference type="AlphaFoldDB" id="A0A915MWT7"/>
<evidence type="ECO:0000256" key="6">
    <source>
        <dbReference type="SAM" id="Coils"/>
    </source>
</evidence>
<dbReference type="WBParaSite" id="scaffold5933_cov295.g10199">
    <property type="protein sequence ID" value="scaffold5933_cov295.g10199"/>
    <property type="gene ID" value="scaffold5933_cov295.g10199"/>
</dbReference>
<protein>
    <recommendedName>
        <fullName evidence="5">Secretory carrier-associated membrane protein</fullName>
        <shortName evidence="5">Secretory carrier membrane protein</shortName>
    </recommendedName>
</protein>
<proteinExistence type="inferred from homology"/>
<evidence type="ECO:0000256" key="2">
    <source>
        <dbReference type="ARBA" id="ARBA00022692"/>
    </source>
</evidence>
<comment type="caution">
    <text evidence="5">Lacks conserved residue(s) required for the propagation of feature annotation.</text>
</comment>
<feature type="transmembrane region" description="Helical" evidence="5">
    <location>
        <begin position="118"/>
        <end position="140"/>
    </location>
</feature>
<dbReference type="PANTHER" id="PTHR10687:SF2">
    <property type="entry name" value="SECRETORY CARRIER-ASSOCIATED MEMBRANE PROTEIN"/>
    <property type="match status" value="1"/>
</dbReference>
<evidence type="ECO:0000313" key="7">
    <source>
        <dbReference type="Proteomes" id="UP000887561"/>
    </source>
</evidence>
<keyword evidence="2 5" id="KW-0812">Transmembrane</keyword>
<accession>A0A915MWT7</accession>
<organism evidence="7 8">
    <name type="scientific">Meloidogyne javanica</name>
    <name type="common">Root-knot nematode worm</name>
    <dbReference type="NCBI Taxonomy" id="6303"/>
    <lineage>
        <taxon>Eukaryota</taxon>
        <taxon>Metazoa</taxon>
        <taxon>Ecdysozoa</taxon>
        <taxon>Nematoda</taxon>
        <taxon>Chromadorea</taxon>
        <taxon>Rhabditida</taxon>
        <taxon>Tylenchina</taxon>
        <taxon>Tylenchomorpha</taxon>
        <taxon>Tylenchoidea</taxon>
        <taxon>Meloidogynidae</taxon>
        <taxon>Meloidogyninae</taxon>
        <taxon>Meloidogyne</taxon>
        <taxon>Meloidogyne incognita group</taxon>
    </lineage>
</organism>
<dbReference type="GO" id="GO:0032588">
    <property type="term" value="C:trans-Golgi network membrane"/>
    <property type="evidence" value="ECO:0007669"/>
    <property type="project" value="TreeGrafter"/>
</dbReference>
<comment type="similarity">
    <text evidence="5">Belongs to the SCAMP family.</text>
</comment>
<evidence type="ECO:0000256" key="5">
    <source>
        <dbReference type="RuleBase" id="RU363122"/>
    </source>
</evidence>
<evidence type="ECO:0000256" key="4">
    <source>
        <dbReference type="ARBA" id="ARBA00023136"/>
    </source>
</evidence>
<reference evidence="8" key="1">
    <citation type="submission" date="2022-11" db="UniProtKB">
        <authorList>
            <consortium name="WormBaseParasite"/>
        </authorList>
    </citation>
    <scope>IDENTIFICATION</scope>
</reference>
<evidence type="ECO:0000256" key="3">
    <source>
        <dbReference type="ARBA" id="ARBA00022989"/>
    </source>
</evidence>
<name>A0A915MWT7_MELJA</name>
<feature type="transmembrane region" description="Helical" evidence="5">
    <location>
        <begin position="161"/>
        <end position="186"/>
    </location>
</feature>